<organism evidence="3 4">
    <name type="scientific">Jannaschia seosinensis</name>
    <dbReference type="NCBI Taxonomy" id="313367"/>
    <lineage>
        <taxon>Bacteria</taxon>
        <taxon>Pseudomonadati</taxon>
        <taxon>Pseudomonadota</taxon>
        <taxon>Alphaproteobacteria</taxon>
        <taxon>Rhodobacterales</taxon>
        <taxon>Roseobacteraceae</taxon>
        <taxon>Jannaschia</taxon>
    </lineage>
</organism>
<dbReference type="AlphaFoldDB" id="A0A0M7BHM2"/>
<evidence type="ECO:0000256" key="1">
    <source>
        <dbReference type="ARBA" id="ARBA00004613"/>
    </source>
</evidence>
<dbReference type="GO" id="GO:0005576">
    <property type="term" value="C:extracellular region"/>
    <property type="evidence" value="ECO:0007669"/>
    <property type="project" value="UniProtKB-SubCell"/>
</dbReference>
<dbReference type="STRING" id="313367.JSE7799_03586"/>
<gene>
    <name evidence="3" type="primary">hlyA_2</name>
    <name evidence="3" type="ORF">JSE7799_03586</name>
</gene>
<dbReference type="EMBL" id="CYPR01000232">
    <property type="protein sequence ID" value="CUH40846.1"/>
    <property type="molecule type" value="Genomic_DNA"/>
</dbReference>
<dbReference type="InterPro" id="IPR018511">
    <property type="entry name" value="Hemolysin-typ_Ca-bd_CS"/>
</dbReference>
<reference evidence="3 4" key="1">
    <citation type="submission" date="2015-09" db="EMBL/GenBank/DDBJ databases">
        <authorList>
            <person name="Jackson K.R."/>
            <person name="Lunt B.L."/>
            <person name="Fisher J.N.B."/>
            <person name="Gardner A.V."/>
            <person name="Bailey M.E."/>
            <person name="Deus L.M."/>
            <person name="Earl A.S."/>
            <person name="Gibby P.D."/>
            <person name="Hartmann K.A."/>
            <person name="Liu J.E."/>
            <person name="Manci A.M."/>
            <person name="Nielsen D.A."/>
            <person name="Solomon M.B."/>
            <person name="Breakwell D.P."/>
            <person name="Burnett S.H."/>
            <person name="Grose J.H."/>
        </authorList>
    </citation>
    <scope>NUCLEOTIDE SEQUENCE [LARGE SCALE GENOMIC DNA]</scope>
    <source>
        <strain evidence="3 4">CECT 7799</strain>
    </source>
</reference>
<proteinExistence type="predicted"/>
<protein>
    <submittedName>
        <fullName evidence="3">Hemolysin, chromosomal</fullName>
    </submittedName>
</protein>
<dbReference type="InterPro" id="IPR050557">
    <property type="entry name" value="RTX_toxin/Mannuronan_C5-epim"/>
</dbReference>
<keyword evidence="2" id="KW-0964">Secreted</keyword>
<dbReference type="PANTHER" id="PTHR38340:SF1">
    <property type="entry name" value="S-LAYER PROTEIN"/>
    <property type="match status" value="1"/>
</dbReference>
<dbReference type="InterPro" id="IPR001343">
    <property type="entry name" value="Hemolysn_Ca-bd"/>
</dbReference>
<dbReference type="Proteomes" id="UP000049455">
    <property type="component" value="Unassembled WGS sequence"/>
</dbReference>
<dbReference type="PROSITE" id="PS00330">
    <property type="entry name" value="HEMOLYSIN_CALCIUM"/>
    <property type="match status" value="5"/>
</dbReference>
<dbReference type="GO" id="GO:0005509">
    <property type="term" value="F:calcium ion binding"/>
    <property type="evidence" value="ECO:0007669"/>
    <property type="project" value="InterPro"/>
</dbReference>
<dbReference type="InterPro" id="IPR011049">
    <property type="entry name" value="Serralysin-like_metalloprot_C"/>
</dbReference>
<sequence length="385" mass="40623">MARVWTNTSIDMFLNMLDLNLHRLISTGVSSMPYDDAFDIFNGITYPELFEAVWNEGLSATYFGGSSIEWDSASGVITSGTTTRIAEVHAINDWEPTWAIADIALPEKEVYDAALSRETSDDFSIIRSAPSGSDVFDLSLGADRALRYGGNDTIYGNDGNDVLYGGAGNDRLYGGNGHDKLFGGDGADIIFGGNGDDLIFGGDTEADLRDEIYGGAGNDLIDAGYGNDLVYGGSGNDIISGGFGVDTLIGQDGDDVITGGAYSDLIFGGAGADFINGGFGHDRVNGGSGADKFFHIGIEGHGSDWIQDFRTTDGDVLLFGNSGAKADDFQVNFAETANAGEAGVEEAFIIYKPTSQIMWALIDGAAQGEINLQISGSSDLHDLIF</sequence>
<evidence type="ECO:0000256" key="2">
    <source>
        <dbReference type="ARBA" id="ARBA00022525"/>
    </source>
</evidence>
<name>A0A0M7BHM2_9RHOB</name>
<accession>A0A0M7BHM2</accession>
<dbReference type="PRINTS" id="PR00313">
    <property type="entry name" value="CABNDNGRPT"/>
</dbReference>
<dbReference type="SUPFAM" id="SSF51120">
    <property type="entry name" value="beta-Roll"/>
    <property type="match status" value="2"/>
</dbReference>
<dbReference type="Pfam" id="PF00353">
    <property type="entry name" value="HemolysinCabind"/>
    <property type="match status" value="3"/>
</dbReference>
<comment type="subcellular location">
    <subcellularLocation>
        <location evidence="1">Secreted</location>
    </subcellularLocation>
</comment>
<dbReference type="Gene3D" id="2.150.10.10">
    <property type="entry name" value="Serralysin-like metalloprotease, C-terminal"/>
    <property type="match status" value="2"/>
</dbReference>
<evidence type="ECO:0000313" key="3">
    <source>
        <dbReference type="EMBL" id="CUH40846.1"/>
    </source>
</evidence>
<keyword evidence="4" id="KW-1185">Reference proteome</keyword>
<dbReference type="PANTHER" id="PTHR38340">
    <property type="entry name" value="S-LAYER PROTEIN"/>
    <property type="match status" value="1"/>
</dbReference>
<evidence type="ECO:0000313" key="4">
    <source>
        <dbReference type="Proteomes" id="UP000049455"/>
    </source>
</evidence>